<feature type="repeat" description="WD" evidence="5">
    <location>
        <begin position="115"/>
        <end position="138"/>
    </location>
</feature>
<gene>
    <name evidence="6" type="primary">NUP43</name>
    <name evidence="6" type="ORF">GGI15_002323</name>
</gene>
<keyword evidence="2 5" id="KW-0853">WD repeat</keyword>
<dbReference type="OrthoDB" id="427795at2759"/>
<evidence type="ECO:0000256" key="1">
    <source>
        <dbReference type="ARBA" id="ARBA00004123"/>
    </source>
</evidence>
<evidence type="ECO:0000313" key="7">
    <source>
        <dbReference type="Proteomes" id="UP001140172"/>
    </source>
</evidence>
<dbReference type="InterPro" id="IPR015943">
    <property type="entry name" value="WD40/YVTN_repeat-like_dom_sf"/>
</dbReference>
<dbReference type="SMART" id="SM00320">
    <property type="entry name" value="WD40"/>
    <property type="match status" value="5"/>
</dbReference>
<accession>A0A9W8LLV2</accession>
<comment type="subcellular location">
    <subcellularLocation>
        <location evidence="1">Nucleus</location>
    </subcellularLocation>
</comment>
<evidence type="ECO:0000256" key="3">
    <source>
        <dbReference type="ARBA" id="ARBA00022737"/>
    </source>
</evidence>
<name>A0A9W8LLV2_9FUNG</name>
<dbReference type="AlphaFoldDB" id="A0A9W8LLV2"/>
<dbReference type="GO" id="GO:0031080">
    <property type="term" value="C:nuclear pore outer ring"/>
    <property type="evidence" value="ECO:0007669"/>
    <property type="project" value="TreeGrafter"/>
</dbReference>
<protein>
    <submittedName>
        <fullName evidence="6">Nucleoporin Nup43</fullName>
    </submittedName>
</protein>
<dbReference type="SUPFAM" id="SSF50978">
    <property type="entry name" value="WD40 repeat-like"/>
    <property type="match status" value="1"/>
</dbReference>
<dbReference type="PANTHER" id="PTHR22652">
    <property type="entry name" value="NUCLEOPORIN NUP43"/>
    <property type="match status" value="1"/>
</dbReference>
<dbReference type="Gene3D" id="2.130.10.10">
    <property type="entry name" value="YVTN repeat-like/Quinoprotein amine dehydrogenase"/>
    <property type="match status" value="1"/>
</dbReference>
<organism evidence="6 7">
    <name type="scientific">Coemansia interrupta</name>
    <dbReference type="NCBI Taxonomy" id="1126814"/>
    <lineage>
        <taxon>Eukaryota</taxon>
        <taxon>Fungi</taxon>
        <taxon>Fungi incertae sedis</taxon>
        <taxon>Zoopagomycota</taxon>
        <taxon>Kickxellomycotina</taxon>
        <taxon>Kickxellomycetes</taxon>
        <taxon>Kickxellales</taxon>
        <taxon>Kickxellaceae</taxon>
        <taxon>Coemansia</taxon>
    </lineage>
</organism>
<dbReference type="PROSITE" id="PS50082">
    <property type="entry name" value="WD_REPEATS_2"/>
    <property type="match status" value="1"/>
</dbReference>
<dbReference type="PROSITE" id="PS00678">
    <property type="entry name" value="WD_REPEATS_1"/>
    <property type="match status" value="1"/>
</dbReference>
<comment type="caution">
    <text evidence="6">The sequence shown here is derived from an EMBL/GenBank/DDBJ whole genome shotgun (WGS) entry which is preliminary data.</text>
</comment>
<sequence>MEEEVAVHGFGRGPAVCTGVAVQPGGHTVASCGEDGRLVLAPADRLASHQSIDADAGSLTSLCWPTATQVAVATRAGQAKLFDHRAPLHPSSVFYNPQSCASFECIAAHPSQPFLLATGSDDGSVLLWDVRDPRRPRNEMFRVHRGNVWQVGFDPRDARSIVSCAEDGTVAVTRWEDEGRPHETRRLASQLNVLAVNCFDICPYTREHMLVAGSDSGNLLMTKTAVQW</sequence>
<keyword evidence="7" id="KW-1185">Reference proteome</keyword>
<reference evidence="6" key="1">
    <citation type="submission" date="2022-07" db="EMBL/GenBank/DDBJ databases">
        <title>Phylogenomic reconstructions and comparative analyses of Kickxellomycotina fungi.</title>
        <authorList>
            <person name="Reynolds N.K."/>
            <person name="Stajich J.E."/>
            <person name="Barry K."/>
            <person name="Grigoriev I.V."/>
            <person name="Crous P."/>
            <person name="Smith M.E."/>
        </authorList>
    </citation>
    <scope>NUCLEOTIDE SEQUENCE</scope>
    <source>
        <strain evidence="6">BCRC 34489</strain>
    </source>
</reference>
<proteinExistence type="predicted"/>
<evidence type="ECO:0000313" key="6">
    <source>
        <dbReference type="EMBL" id="KAJ2784222.1"/>
    </source>
</evidence>
<dbReference type="Pfam" id="PF00400">
    <property type="entry name" value="WD40"/>
    <property type="match status" value="2"/>
</dbReference>
<evidence type="ECO:0000256" key="2">
    <source>
        <dbReference type="ARBA" id="ARBA00022574"/>
    </source>
</evidence>
<keyword evidence="4" id="KW-0539">Nucleus</keyword>
<evidence type="ECO:0000256" key="4">
    <source>
        <dbReference type="ARBA" id="ARBA00023242"/>
    </source>
</evidence>
<dbReference type="PANTHER" id="PTHR22652:SF0">
    <property type="entry name" value="NUCLEOPORIN NUP43"/>
    <property type="match status" value="1"/>
</dbReference>
<dbReference type="InterPro" id="IPR019775">
    <property type="entry name" value="WD40_repeat_CS"/>
</dbReference>
<dbReference type="EMBL" id="JANBUM010000119">
    <property type="protein sequence ID" value="KAJ2784222.1"/>
    <property type="molecule type" value="Genomic_DNA"/>
</dbReference>
<keyword evidence="3" id="KW-0677">Repeat</keyword>
<dbReference type="Proteomes" id="UP001140172">
    <property type="component" value="Unassembled WGS sequence"/>
</dbReference>
<dbReference type="InterPro" id="IPR036322">
    <property type="entry name" value="WD40_repeat_dom_sf"/>
</dbReference>
<evidence type="ECO:0000256" key="5">
    <source>
        <dbReference type="PROSITE-ProRule" id="PRU00221"/>
    </source>
</evidence>
<dbReference type="InterPro" id="IPR001680">
    <property type="entry name" value="WD40_rpt"/>
</dbReference>